<organism evidence="2 3">
    <name type="scientific">Jonquetella anthropi DSM 22815</name>
    <dbReference type="NCBI Taxonomy" id="885272"/>
    <lineage>
        <taxon>Bacteria</taxon>
        <taxon>Thermotogati</taxon>
        <taxon>Synergistota</taxon>
        <taxon>Synergistia</taxon>
        <taxon>Synergistales</taxon>
        <taxon>Dethiosulfovibrionaceae</taxon>
        <taxon>Jonquetella</taxon>
    </lineage>
</organism>
<dbReference type="STRING" id="885272.JonanDRAFT_0182"/>
<dbReference type="Pfam" id="PF13649">
    <property type="entry name" value="Methyltransf_25"/>
    <property type="match status" value="1"/>
</dbReference>
<dbReference type="RefSeq" id="WP_008522406.1">
    <property type="nucleotide sequence ID" value="NZ_CM001376.1"/>
</dbReference>
<proteinExistence type="predicted"/>
<dbReference type="SUPFAM" id="SSF53335">
    <property type="entry name" value="S-adenosyl-L-methionine-dependent methyltransferases"/>
    <property type="match status" value="1"/>
</dbReference>
<sequence>MNSLSALRDLCVGQLTKPAQDMVQSNEMWNRRAKEFRLGTAGASEGCLAFLSSHAELKGRTVLDVGCGSGRYLKQLLDAGALAEGLEPSTEMVKEAKDFTARPNGAPVVIHNAAFQDFESAEGYDYLFIAHSPVISYYENYPKILRLARRGLFVASWLKNEDRFLEDVAKMISREPHTHGGYDSLFLMNLLMADGYFPDFRTDVVHRSGRTSPETLYLRYTSWLFGQSFTEQDLKIVKAAVDSFADGDGTVPVARTQVQSMMYCDLIRS</sequence>
<dbReference type="AlphaFoldDB" id="H0UMD5"/>
<evidence type="ECO:0000313" key="3">
    <source>
        <dbReference type="Proteomes" id="UP000003806"/>
    </source>
</evidence>
<dbReference type="InterPro" id="IPR041698">
    <property type="entry name" value="Methyltransf_25"/>
</dbReference>
<dbReference type="Proteomes" id="UP000003806">
    <property type="component" value="Chromosome"/>
</dbReference>
<dbReference type="CDD" id="cd02440">
    <property type="entry name" value="AdoMet_MTases"/>
    <property type="match status" value="1"/>
</dbReference>
<dbReference type="HOGENOM" id="CLU_060275_3_0_0"/>
<gene>
    <name evidence="2" type="ORF">JonanDRAFT_0182</name>
</gene>
<name>H0UMD5_9BACT</name>
<protein>
    <recommendedName>
        <fullName evidence="1">Methyltransferase domain-containing protein</fullName>
    </recommendedName>
</protein>
<keyword evidence="3" id="KW-1185">Reference proteome</keyword>
<dbReference type="EMBL" id="CM001376">
    <property type="protein sequence ID" value="EHM12608.1"/>
    <property type="molecule type" value="Genomic_DNA"/>
</dbReference>
<accession>H0UMD5</accession>
<reference evidence="2 3" key="1">
    <citation type="submission" date="2011-11" db="EMBL/GenBank/DDBJ databases">
        <title>The Noncontiguous Finished genome of Jonquetella anthropi DSM 22815.</title>
        <authorList>
            <consortium name="US DOE Joint Genome Institute (JGI-PGF)"/>
            <person name="Lucas S."/>
            <person name="Copeland A."/>
            <person name="Lapidus A."/>
            <person name="Glavina del Rio T."/>
            <person name="Dalin E."/>
            <person name="Tice H."/>
            <person name="Bruce D."/>
            <person name="Goodwin L."/>
            <person name="Pitluck S."/>
            <person name="Peters L."/>
            <person name="Mikhailova N."/>
            <person name="Held B."/>
            <person name="Kyrpides N."/>
            <person name="Mavromatis K."/>
            <person name="Ivanova N."/>
            <person name="Markowitz V."/>
            <person name="Cheng J.-F."/>
            <person name="Hugenholtz P."/>
            <person name="Woyke T."/>
            <person name="Wu D."/>
            <person name="Gronow S."/>
            <person name="Wellnitz S."/>
            <person name="Brambilla E."/>
            <person name="Klenk H.-P."/>
            <person name="Eisen J.A."/>
        </authorList>
    </citation>
    <scope>NUCLEOTIDE SEQUENCE [LARGE SCALE GENOMIC DNA]</scope>
    <source>
        <strain evidence="2 3">DSM 22815</strain>
    </source>
</reference>
<dbReference type="InterPro" id="IPR029063">
    <property type="entry name" value="SAM-dependent_MTases_sf"/>
</dbReference>
<dbReference type="Gene3D" id="3.40.50.150">
    <property type="entry name" value="Vaccinia Virus protein VP39"/>
    <property type="match status" value="1"/>
</dbReference>
<evidence type="ECO:0000313" key="2">
    <source>
        <dbReference type="EMBL" id="EHM12608.1"/>
    </source>
</evidence>
<dbReference type="eggNOG" id="COG2227">
    <property type="taxonomic scope" value="Bacteria"/>
</dbReference>
<dbReference type="OrthoDB" id="9791837at2"/>
<evidence type="ECO:0000259" key="1">
    <source>
        <dbReference type="Pfam" id="PF13649"/>
    </source>
</evidence>
<feature type="domain" description="Methyltransferase" evidence="1">
    <location>
        <begin position="62"/>
        <end position="150"/>
    </location>
</feature>